<sequence length="1032" mass="117678">MKSLSDLLAPIADPIDRLRLEAFGQTYATPEHLWLARCAAFPVALTTDLLYKIWLNFRQTDTGETVDIPINAVGDILLSPLCHEIGYDLYEMYPEARAVLWQSLSPDTVASLAEFTLRYLDFCRDKVPSEAFAEAQRISAEVILNPQKIATFLGKLLSERKTNLGSKIMAEYVLSWVKNRNQWANQKGPVTTAQRDSLSDLAQVAEGIQQYEKGEITEAKATFSSIAHLLQAPRAGGFNVPIAKEIWQDLPGNVPTEEQKGKIYAVLVGIDEYADKVRYPTLKARQRDAFSWQSILRGFYNTGSTDFLIDSEATKKNIIQCFTQALKIANENDTVLFIFSGYAYNSGLYLLAAYDTDGINEPSFLSETEFRAILTDSNNHNPFVVVILDTNCGSQNWINKNNEKHVLLCATAAWAKKIDPDNGSIFTSALQTKLLENQSRPLSYSQLGKEAFRSIHKKNYRQTPQLFGHPKAINQAFLGGSTSQATYVSELLQECNYQTIQQVIADFEIENQEESLIATLEKYALLKGAETLKVVRISSEMSVRQIPLFRREYLKSLPYEVEIKDICLFYAPSRAGLKDSMGYQEEIEDDLSSLQDAHIIVFVLNRALVSDFTRHTTIAPVINHLRRFEYKVVCSFLWQDCDRGETALRDYPVFSLRQPLSQALFQKYNFAPEVEREIEEYYQDWQPVINKWITDLAALGFEKELKERIEKARQTQELDLSGMGFEKLPEAVWELENLKTIDLYNNKLTELPESLTQFRSLEKLFASKNPITSLPLFLSDLPNLRVLKIDDAQITEFPNWLCKHPTLEDISLENNQIEIIPSAFKELPKLRLFDFRGNPVINLSGAVLKATKNRLTSYIQSSLEASFKETLYMTDSAVLFLEAGQSDEMYIIDRLFADSKAIDIYSTSISNYEAIHHFIPVDYQTFIVHIPQNNLSEEEARKLSKLFTEYPTGTIFFLNFSNSKRLAELLYQQKHSPIIAFDGELDEGTATEAVRYFYTEYQESKNAASAFQYMILKLSETSSKGLYTLYRY</sequence>
<dbReference type="Proteomes" id="UP000253141">
    <property type="component" value="Unassembled WGS sequence"/>
</dbReference>
<keyword evidence="1" id="KW-0433">Leucine-rich repeat</keyword>
<keyword evidence="2" id="KW-0677">Repeat</keyword>
<dbReference type="PANTHER" id="PTHR48051:SF1">
    <property type="entry name" value="RAS SUPPRESSOR PROTEIN 1"/>
    <property type="match status" value="1"/>
</dbReference>
<accession>A0A369IJ27</accession>
<dbReference type="GO" id="GO:0004197">
    <property type="term" value="F:cysteine-type endopeptidase activity"/>
    <property type="evidence" value="ECO:0007669"/>
    <property type="project" value="InterPro"/>
</dbReference>
<dbReference type="SUPFAM" id="SSF52058">
    <property type="entry name" value="L domain-like"/>
    <property type="match status" value="1"/>
</dbReference>
<dbReference type="InterPro" id="IPR050216">
    <property type="entry name" value="LRR_domain-containing"/>
</dbReference>
<dbReference type="PROSITE" id="PS51450">
    <property type="entry name" value="LRR"/>
    <property type="match status" value="1"/>
</dbReference>
<evidence type="ECO:0000256" key="2">
    <source>
        <dbReference type="ARBA" id="ARBA00022737"/>
    </source>
</evidence>
<dbReference type="OrthoDB" id="901394at2"/>
<organism evidence="4 5">
    <name type="scientific">Runella aurantiaca</name>
    <dbReference type="NCBI Taxonomy" id="2282308"/>
    <lineage>
        <taxon>Bacteria</taxon>
        <taxon>Pseudomonadati</taxon>
        <taxon>Bacteroidota</taxon>
        <taxon>Cytophagia</taxon>
        <taxon>Cytophagales</taxon>
        <taxon>Spirosomataceae</taxon>
        <taxon>Runella</taxon>
    </lineage>
</organism>
<dbReference type="SMART" id="SM00364">
    <property type="entry name" value="LRR_BAC"/>
    <property type="match status" value="3"/>
</dbReference>
<evidence type="ECO:0000313" key="5">
    <source>
        <dbReference type="Proteomes" id="UP000253141"/>
    </source>
</evidence>
<dbReference type="InterPro" id="IPR011600">
    <property type="entry name" value="Pept_C14_caspase"/>
</dbReference>
<proteinExistence type="predicted"/>
<evidence type="ECO:0000256" key="1">
    <source>
        <dbReference type="ARBA" id="ARBA00022614"/>
    </source>
</evidence>
<dbReference type="PANTHER" id="PTHR48051">
    <property type="match status" value="1"/>
</dbReference>
<dbReference type="Gene3D" id="3.40.50.1460">
    <property type="match status" value="1"/>
</dbReference>
<name>A0A369IJ27_9BACT</name>
<dbReference type="InterPro" id="IPR001611">
    <property type="entry name" value="Leu-rich_rpt"/>
</dbReference>
<dbReference type="Pfam" id="PF00656">
    <property type="entry name" value="Peptidase_C14"/>
    <property type="match status" value="1"/>
</dbReference>
<evidence type="ECO:0000313" key="4">
    <source>
        <dbReference type="EMBL" id="RDB06646.1"/>
    </source>
</evidence>
<comment type="caution">
    <text evidence="4">The sequence shown here is derived from an EMBL/GenBank/DDBJ whole genome shotgun (WGS) entry which is preliminary data.</text>
</comment>
<reference evidence="4 5" key="1">
    <citation type="submission" date="2018-07" db="EMBL/GenBank/DDBJ databases">
        <title>Genome analysis of Runella aurantiaca.</title>
        <authorList>
            <person name="Yang X."/>
        </authorList>
    </citation>
    <scope>NUCLEOTIDE SEQUENCE [LARGE SCALE GENOMIC DNA]</scope>
    <source>
        <strain evidence="4 5">YX9</strain>
    </source>
</reference>
<dbReference type="Pfam" id="PF13855">
    <property type="entry name" value="LRR_8"/>
    <property type="match status" value="1"/>
</dbReference>
<dbReference type="Gene3D" id="3.80.10.10">
    <property type="entry name" value="Ribonuclease Inhibitor"/>
    <property type="match status" value="1"/>
</dbReference>
<dbReference type="GO" id="GO:0006508">
    <property type="term" value="P:proteolysis"/>
    <property type="evidence" value="ECO:0007669"/>
    <property type="project" value="InterPro"/>
</dbReference>
<dbReference type="EMBL" id="QPIW01000004">
    <property type="protein sequence ID" value="RDB06646.1"/>
    <property type="molecule type" value="Genomic_DNA"/>
</dbReference>
<dbReference type="SMART" id="SM00369">
    <property type="entry name" value="LRR_TYP"/>
    <property type="match status" value="4"/>
</dbReference>
<protein>
    <submittedName>
        <fullName evidence="4">Leucine-rich repeat domain-containing protein</fullName>
    </submittedName>
</protein>
<dbReference type="InterPro" id="IPR032675">
    <property type="entry name" value="LRR_dom_sf"/>
</dbReference>
<gene>
    <name evidence="4" type="ORF">DVG78_07865</name>
</gene>
<dbReference type="InterPro" id="IPR003591">
    <property type="entry name" value="Leu-rich_rpt_typical-subtyp"/>
</dbReference>
<evidence type="ECO:0000259" key="3">
    <source>
        <dbReference type="Pfam" id="PF00656"/>
    </source>
</evidence>
<dbReference type="GO" id="GO:0005737">
    <property type="term" value="C:cytoplasm"/>
    <property type="evidence" value="ECO:0007669"/>
    <property type="project" value="TreeGrafter"/>
</dbReference>
<dbReference type="AlphaFoldDB" id="A0A369IJ27"/>
<keyword evidence="5" id="KW-1185">Reference proteome</keyword>
<dbReference type="RefSeq" id="WP_114460544.1">
    <property type="nucleotide sequence ID" value="NZ_QPIW01000004.1"/>
</dbReference>
<feature type="domain" description="Peptidase C14 caspase" evidence="3">
    <location>
        <begin position="264"/>
        <end position="467"/>
    </location>
</feature>